<dbReference type="EMBL" id="CM042045">
    <property type="protein sequence ID" value="KAI3683818.1"/>
    <property type="molecule type" value="Genomic_DNA"/>
</dbReference>
<gene>
    <name evidence="1" type="ORF">L1987_84333</name>
</gene>
<comment type="caution">
    <text evidence="1">The sequence shown here is derived from an EMBL/GenBank/DDBJ whole genome shotgun (WGS) entry which is preliminary data.</text>
</comment>
<sequence length="327" mass="35485">MGAKDDKKDSGEKKSDAVVLKLDLHCDGCAKKVKSSIRHFKGVETVIADIAGNKLTVTGNVDPASVKERIEKKTRKKVEVVSPQLKKDGGGGEKKAGDKPSEKKTGDVKADVKKPKEIQSTTVVLKIPLHCEGCIHKIKRTVSKIKGVESAIPDASKDLVLVKGTMNVNELVPYLKQKLKRDVQMVLPKKDDKKEEKGEGGGDKKEKGGGDGEKKKAEEKAAGGDGEKKKVEGKAVGGDGGGKDGSRSIEVVNKLEYHGQIPYTYTMPMYNQSYYNQDYGVSPFDHGYAMQLSNGPPPPPPMYFQDPRVPDVEMFSDENPNAACSIM</sequence>
<proteinExistence type="predicted"/>
<name>A0ACB8YFC5_9ASTR</name>
<organism evidence="1 2">
    <name type="scientific">Smallanthus sonchifolius</name>
    <dbReference type="NCBI Taxonomy" id="185202"/>
    <lineage>
        <taxon>Eukaryota</taxon>
        <taxon>Viridiplantae</taxon>
        <taxon>Streptophyta</taxon>
        <taxon>Embryophyta</taxon>
        <taxon>Tracheophyta</taxon>
        <taxon>Spermatophyta</taxon>
        <taxon>Magnoliopsida</taxon>
        <taxon>eudicotyledons</taxon>
        <taxon>Gunneridae</taxon>
        <taxon>Pentapetalae</taxon>
        <taxon>asterids</taxon>
        <taxon>campanulids</taxon>
        <taxon>Asterales</taxon>
        <taxon>Asteraceae</taxon>
        <taxon>Asteroideae</taxon>
        <taxon>Heliantheae alliance</taxon>
        <taxon>Millerieae</taxon>
        <taxon>Smallanthus</taxon>
    </lineage>
</organism>
<reference evidence="1 2" key="2">
    <citation type="journal article" date="2022" name="Mol. Ecol. Resour.">
        <title>The genomes of chicory, endive, great burdock and yacon provide insights into Asteraceae paleo-polyploidization history and plant inulin production.</title>
        <authorList>
            <person name="Fan W."/>
            <person name="Wang S."/>
            <person name="Wang H."/>
            <person name="Wang A."/>
            <person name="Jiang F."/>
            <person name="Liu H."/>
            <person name="Zhao H."/>
            <person name="Xu D."/>
            <person name="Zhang Y."/>
        </authorList>
    </citation>
    <scope>NUCLEOTIDE SEQUENCE [LARGE SCALE GENOMIC DNA]</scope>
    <source>
        <strain evidence="2">cv. Yunnan</strain>
        <tissue evidence="1">Leaves</tissue>
    </source>
</reference>
<protein>
    <submittedName>
        <fullName evidence="1">Uncharacterized protein</fullName>
    </submittedName>
</protein>
<evidence type="ECO:0000313" key="1">
    <source>
        <dbReference type="EMBL" id="KAI3683818.1"/>
    </source>
</evidence>
<reference evidence="2" key="1">
    <citation type="journal article" date="2022" name="Mol. Ecol. Resour.">
        <title>The genomes of chicory, endive, great burdock and yacon provide insights into Asteraceae palaeo-polyploidization history and plant inulin production.</title>
        <authorList>
            <person name="Fan W."/>
            <person name="Wang S."/>
            <person name="Wang H."/>
            <person name="Wang A."/>
            <person name="Jiang F."/>
            <person name="Liu H."/>
            <person name="Zhao H."/>
            <person name="Xu D."/>
            <person name="Zhang Y."/>
        </authorList>
    </citation>
    <scope>NUCLEOTIDE SEQUENCE [LARGE SCALE GENOMIC DNA]</scope>
    <source>
        <strain evidence="2">cv. Yunnan</strain>
    </source>
</reference>
<keyword evidence="2" id="KW-1185">Reference proteome</keyword>
<dbReference type="Proteomes" id="UP001056120">
    <property type="component" value="Linkage Group LG28"/>
</dbReference>
<evidence type="ECO:0000313" key="2">
    <source>
        <dbReference type="Proteomes" id="UP001056120"/>
    </source>
</evidence>
<accession>A0ACB8YFC5</accession>